<name>A0ABP0CHB1_9PEZI</name>
<dbReference type="Pfam" id="PF26061">
    <property type="entry name" value="DUF8021"/>
    <property type="match status" value="1"/>
</dbReference>
<sequence>MTPISLFALAAAVASTVTASSNCTRDFLAKAAEQYVQAQTAGSPVLLSQILSPHAAYKENDMPLDVTKGVLSQAIKIDRTHRYYDTAQCGGLVELIAASPNATASGTPYLIHTRFLYGNGTADNITLIESVVTKPGDWAFNATGYLHYDGIESWPAIPVDQRDTRSVIQAAGDAYFDRFDNVSVVIPMASACARLEGGSYTARGNFSANTCDGYPSTILVTDRRYIVDEVYGVVDIFEGFPGLDRSVPKVAVPDSHLFRVENGKIRYIHTVSHCINYNCGLNSTTFGRRAFKSVGV</sequence>
<dbReference type="EMBL" id="CAWUHD010000096">
    <property type="protein sequence ID" value="CAK7230806.1"/>
    <property type="molecule type" value="Genomic_DNA"/>
</dbReference>
<evidence type="ECO:0000313" key="3">
    <source>
        <dbReference type="EMBL" id="CAK7230806.1"/>
    </source>
</evidence>
<dbReference type="Proteomes" id="UP001642482">
    <property type="component" value="Unassembled WGS sequence"/>
</dbReference>
<keyword evidence="4" id="KW-1185">Reference proteome</keyword>
<accession>A0ABP0CHB1</accession>
<reference evidence="3 4" key="1">
    <citation type="submission" date="2024-01" db="EMBL/GenBank/DDBJ databases">
        <authorList>
            <person name="Allen C."/>
            <person name="Tagirdzhanova G."/>
        </authorList>
    </citation>
    <scope>NUCLEOTIDE SEQUENCE [LARGE SCALE GENOMIC DNA]</scope>
</reference>
<proteinExistence type="predicted"/>
<comment type="caution">
    <text evidence="3">The sequence shown here is derived from an EMBL/GenBank/DDBJ whole genome shotgun (WGS) entry which is preliminary data.</text>
</comment>
<feature type="chain" id="PRO_5047398614" description="DUF8021 domain-containing protein" evidence="1">
    <location>
        <begin position="20"/>
        <end position="296"/>
    </location>
</feature>
<gene>
    <name evidence="3" type="ORF">SEUCBS140593_007713</name>
</gene>
<organism evidence="3 4">
    <name type="scientific">Sporothrix eucalyptigena</name>
    <dbReference type="NCBI Taxonomy" id="1812306"/>
    <lineage>
        <taxon>Eukaryota</taxon>
        <taxon>Fungi</taxon>
        <taxon>Dikarya</taxon>
        <taxon>Ascomycota</taxon>
        <taxon>Pezizomycotina</taxon>
        <taxon>Sordariomycetes</taxon>
        <taxon>Sordariomycetidae</taxon>
        <taxon>Ophiostomatales</taxon>
        <taxon>Ophiostomataceae</taxon>
        <taxon>Sporothrix</taxon>
    </lineage>
</organism>
<feature type="signal peptide" evidence="1">
    <location>
        <begin position="1"/>
        <end position="19"/>
    </location>
</feature>
<evidence type="ECO:0000256" key="1">
    <source>
        <dbReference type="SAM" id="SignalP"/>
    </source>
</evidence>
<evidence type="ECO:0000259" key="2">
    <source>
        <dbReference type="Pfam" id="PF26061"/>
    </source>
</evidence>
<keyword evidence="1" id="KW-0732">Signal</keyword>
<evidence type="ECO:0000313" key="4">
    <source>
        <dbReference type="Proteomes" id="UP001642482"/>
    </source>
</evidence>
<dbReference type="InterPro" id="IPR058334">
    <property type="entry name" value="DUF8021"/>
</dbReference>
<feature type="domain" description="DUF8021" evidence="2">
    <location>
        <begin position="161"/>
        <end position="271"/>
    </location>
</feature>
<protein>
    <recommendedName>
        <fullName evidence="2">DUF8021 domain-containing protein</fullName>
    </recommendedName>
</protein>